<dbReference type="EMBL" id="BK014701">
    <property type="protein sequence ID" value="DAD68433.1"/>
    <property type="molecule type" value="Genomic_DNA"/>
</dbReference>
<evidence type="ECO:0000313" key="2">
    <source>
        <dbReference type="EMBL" id="DAD68433.1"/>
    </source>
</evidence>
<sequence>MSNQFSYFPKEDFKKNISNISFLSIFSKLTIFKISLLLNSALLFNLALKVEPAMPNLEQKFNSVPNTSFILPLNLLLSNSIKSTSFLFVFYEIIIT</sequence>
<proteinExistence type="predicted"/>
<accession>A0A8S5LEZ4</accession>
<keyword evidence="1" id="KW-0812">Transmembrane</keyword>
<evidence type="ECO:0000256" key="1">
    <source>
        <dbReference type="SAM" id="Phobius"/>
    </source>
</evidence>
<keyword evidence="1" id="KW-1133">Transmembrane helix</keyword>
<organism evidence="2">
    <name type="scientific">Siphoviridae sp. ctTic26</name>
    <dbReference type="NCBI Taxonomy" id="2823583"/>
    <lineage>
        <taxon>Viruses</taxon>
        <taxon>Duplodnaviria</taxon>
        <taxon>Heunggongvirae</taxon>
        <taxon>Uroviricota</taxon>
        <taxon>Caudoviricetes</taxon>
    </lineage>
</organism>
<feature type="transmembrane region" description="Helical" evidence="1">
    <location>
        <begin position="20"/>
        <end position="48"/>
    </location>
</feature>
<feature type="transmembrane region" description="Helical" evidence="1">
    <location>
        <begin position="68"/>
        <end position="91"/>
    </location>
</feature>
<name>A0A8S5LEZ4_9CAUD</name>
<keyword evidence="1" id="KW-0472">Membrane</keyword>
<reference evidence="2" key="1">
    <citation type="journal article" date="2021" name="Proc. Natl. Acad. Sci. U.S.A.">
        <title>A Catalog of Tens of Thousands of Viruses from Human Metagenomes Reveals Hidden Associations with Chronic Diseases.</title>
        <authorList>
            <person name="Tisza M.J."/>
            <person name="Buck C.B."/>
        </authorList>
    </citation>
    <scope>NUCLEOTIDE SEQUENCE</scope>
    <source>
        <strain evidence="2">CtTic26</strain>
    </source>
</reference>
<protein>
    <submittedName>
        <fullName evidence="2">Uncharacterized protein</fullName>
    </submittedName>
</protein>